<keyword evidence="2 5" id="KW-0645">Protease</keyword>
<dbReference type="SUPFAM" id="SSF52096">
    <property type="entry name" value="ClpP/crotonase"/>
    <property type="match status" value="1"/>
</dbReference>
<reference evidence="8" key="2">
    <citation type="submission" date="2021-09" db="EMBL/GenBank/DDBJ databases">
        <authorList>
            <person name="Gilroy R."/>
        </authorList>
    </citation>
    <scope>NUCLEOTIDE SEQUENCE</scope>
    <source>
        <strain evidence="8">CHK121-7720</strain>
    </source>
</reference>
<dbReference type="InterPro" id="IPR001478">
    <property type="entry name" value="PDZ"/>
</dbReference>
<keyword evidence="3 5" id="KW-0378">Hydrolase</keyword>
<sequence>MRKTSLSMGIVLALALCVGRVSAVQAGKSDRRDFEVSRNLDIFNSLFKELNLFYVDTIDAEKAINDGVNAMLARLDPYTEYIPEKEKDDFFLSTTGEYAGIGSLIMERDKAVYISEPYEGMPAQLAGLRPGDKIVMIDNDSVTGWKSAAVSERLKGPANTKLKVTVERPGVEGTLSFELTRKKIQIPAVPYYGVVCDSVGYIYLSSFTDSASDEVKRALQELKRQGITSLVLDLRGNGGGILEEAVQLVNLFVPKGEEVLSTRGRNKKMDKIYKTTQEPVDEHIPLAVLIDGGTASSSEIVAGSLQDLDRAVIIGSRSFGKGLVQSTRPLPYNGMLKVTIARYYIPSGRLIQAIDYSHRNPDGSVARIPDSLTHEFKTAHGRIVRDGGGIKPDIETTVERRGNISYYLMKDFYFFDYATRYAARHDSIAPAREFVLPDSVYNDFKAYVKSKNFKYDKQSERILDDLKEVAKFEGYFDENTQKQFEALAASLNHDLDRDLETFRDEIAQLLSIEIVKRYYYQKGEIIESIKNDKDLEEACGILNDEARYAKILNLPVKKQ</sequence>
<evidence type="ECO:0000256" key="1">
    <source>
        <dbReference type="ARBA" id="ARBA00009179"/>
    </source>
</evidence>
<dbReference type="AlphaFoldDB" id="A0A921MSX0"/>
<dbReference type="InterPro" id="IPR004447">
    <property type="entry name" value="Peptidase_S41A"/>
</dbReference>
<dbReference type="PROSITE" id="PS50106">
    <property type="entry name" value="PDZ"/>
    <property type="match status" value="1"/>
</dbReference>
<gene>
    <name evidence="8" type="ORF">K8U91_08820</name>
</gene>
<evidence type="ECO:0000256" key="6">
    <source>
        <dbReference type="SAM" id="SignalP"/>
    </source>
</evidence>
<dbReference type="RefSeq" id="WP_273306597.1">
    <property type="nucleotide sequence ID" value="NZ_DYUD01000024.1"/>
</dbReference>
<dbReference type="GO" id="GO:0008236">
    <property type="term" value="F:serine-type peptidase activity"/>
    <property type="evidence" value="ECO:0007669"/>
    <property type="project" value="UniProtKB-KW"/>
</dbReference>
<feature type="chain" id="PRO_5037778276" evidence="6">
    <location>
        <begin position="24"/>
        <end position="559"/>
    </location>
</feature>
<evidence type="ECO:0000256" key="3">
    <source>
        <dbReference type="ARBA" id="ARBA00022801"/>
    </source>
</evidence>
<dbReference type="SMART" id="SM00245">
    <property type="entry name" value="TSPc"/>
    <property type="match status" value="1"/>
</dbReference>
<organism evidence="8 9">
    <name type="scientific">Barnesiella viscericola</name>
    <dbReference type="NCBI Taxonomy" id="397865"/>
    <lineage>
        <taxon>Bacteria</taxon>
        <taxon>Pseudomonadati</taxon>
        <taxon>Bacteroidota</taxon>
        <taxon>Bacteroidia</taxon>
        <taxon>Bacteroidales</taxon>
        <taxon>Barnesiellaceae</taxon>
        <taxon>Barnesiella</taxon>
    </lineage>
</organism>
<dbReference type="InterPro" id="IPR036034">
    <property type="entry name" value="PDZ_sf"/>
</dbReference>
<dbReference type="InterPro" id="IPR041489">
    <property type="entry name" value="PDZ_6"/>
</dbReference>
<dbReference type="PANTHER" id="PTHR32060">
    <property type="entry name" value="TAIL-SPECIFIC PROTEASE"/>
    <property type="match status" value="1"/>
</dbReference>
<dbReference type="Pfam" id="PF17820">
    <property type="entry name" value="PDZ_6"/>
    <property type="match status" value="1"/>
</dbReference>
<dbReference type="GO" id="GO:0006508">
    <property type="term" value="P:proteolysis"/>
    <property type="evidence" value="ECO:0007669"/>
    <property type="project" value="UniProtKB-KW"/>
</dbReference>
<dbReference type="FunFam" id="2.30.42.10:FF:000063">
    <property type="entry name" value="Peptidase, S41 family"/>
    <property type="match status" value="1"/>
</dbReference>
<name>A0A921MSX0_9BACT</name>
<protein>
    <submittedName>
        <fullName evidence="8">S41 family peptidase</fullName>
    </submittedName>
</protein>
<evidence type="ECO:0000313" key="9">
    <source>
        <dbReference type="Proteomes" id="UP000757103"/>
    </source>
</evidence>
<dbReference type="Gene3D" id="2.30.42.10">
    <property type="match status" value="1"/>
</dbReference>
<evidence type="ECO:0000313" key="8">
    <source>
        <dbReference type="EMBL" id="HJG89552.1"/>
    </source>
</evidence>
<feature type="domain" description="PDZ" evidence="7">
    <location>
        <begin position="93"/>
        <end position="155"/>
    </location>
</feature>
<dbReference type="CDD" id="cd06782">
    <property type="entry name" value="cpPDZ_CPP-like"/>
    <property type="match status" value="1"/>
</dbReference>
<reference evidence="8" key="1">
    <citation type="journal article" date="2021" name="PeerJ">
        <title>Extensive microbial diversity within the chicken gut microbiome revealed by metagenomics and culture.</title>
        <authorList>
            <person name="Gilroy R."/>
            <person name="Ravi A."/>
            <person name="Getino M."/>
            <person name="Pursley I."/>
            <person name="Horton D.L."/>
            <person name="Alikhan N.F."/>
            <person name="Baker D."/>
            <person name="Gharbi K."/>
            <person name="Hall N."/>
            <person name="Watson M."/>
            <person name="Adriaenssens E.M."/>
            <person name="Foster-Nyarko E."/>
            <person name="Jarju S."/>
            <person name="Secka A."/>
            <person name="Antonio M."/>
            <person name="Oren A."/>
            <person name="Chaudhuri R.R."/>
            <person name="La Ragione R."/>
            <person name="Hildebrand F."/>
            <person name="Pallen M.J."/>
        </authorList>
    </citation>
    <scope>NUCLEOTIDE SEQUENCE</scope>
    <source>
        <strain evidence="8">CHK121-7720</strain>
    </source>
</reference>
<dbReference type="EMBL" id="DYUD01000024">
    <property type="protein sequence ID" value="HJG89552.1"/>
    <property type="molecule type" value="Genomic_DNA"/>
</dbReference>
<evidence type="ECO:0000256" key="5">
    <source>
        <dbReference type="RuleBase" id="RU004404"/>
    </source>
</evidence>
<comment type="caution">
    <text evidence="8">The sequence shown here is derived from an EMBL/GenBank/DDBJ whole genome shotgun (WGS) entry which is preliminary data.</text>
</comment>
<dbReference type="Gene3D" id="3.30.750.44">
    <property type="match status" value="1"/>
</dbReference>
<comment type="similarity">
    <text evidence="1 5">Belongs to the peptidase S41A family.</text>
</comment>
<dbReference type="InterPro" id="IPR029045">
    <property type="entry name" value="ClpP/crotonase-like_dom_sf"/>
</dbReference>
<feature type="signal peptide" evidence="6">
    <location>
        <begin position="1"/>
        <end position="23"/>
    </location>
</feature>
<dbReference type="GO" id="GO:0007165">
    <property type="term" value="P:signal transduction"/>
    <property type="evidence" value="ECO:0007669"/>
    <property type="project" value="TreeGrafter"/>
</dbReference>
<accession>A0A921MSX0</accession>
<proteinExistence type="inferred from homology"/>
<dbReference type="CDD" id="cd07560">
    <property type="entry name" value="Peptidase_S41_CPP"/>
    <property type="match status" value="1"/>
</dbReference>
<dbReference type="NCBIfam" id="TIGR00225">
    <property type="entry name" value="prc"/>
    <property type="match status" value="1"/>
</dbReference>
<evidence type="ECO:0000256" key="2">
    <source>
        <dbReference type="ARBA" id="ARBA00022670"/>
    </source>
</evidence>
<dbReference type="SUPFAM" id="SSF50156">
    <property type="entry name" value="PDZ domain-like"/>
    <property type="match status" value="1"/>
</dbReference>
<dbReference type="GO" id="GO:0030288">
    <property type="term" value="C:outer membrane-bounded periplasmic space"/>
    <property type="evidence" value="ECO:0007669"/>
    <property type="project" value="TreeGrafter"/>
</dbReference>
<dbReference type="Gene3D" id="3.90.226.10">
    <property type="entry name" value="2-enoyl-CoA Hydratase, Chain A, domain 1"/>
    <property type="match status" value="1"/>
</dbReference>
<dbReference type="PANTHER" id="PTHR32060:SF30">
    <property type="entry name" value="CARBOXY-TERMINAL PROCESSING PROTEASE CTPA"/>
    <property type="match status" value="1"/>
</dbReference>
<dbReference type="Proteomes" id="UP000757103">
    <property type="component" value="Unassembled WGS sequence"/>
</dbReference>
<keyword evidence="4 5" id="KW-0720">Serine protease</keyword>
<dbReference type="Pfam" id="PF03572">
    <property type="entry name" value="Peptidase_S41"/>
    <property type="match status" value="1"/>
</dbReference>
<keyword evidence="6" id="KW-0732">Signal</keyword>
<dbReference type="SMART" id="SM00228">
    <property type="entry name" value="PDZ"/>
    <property type="match status" value="1"/>
</dbReference>
<dbReference type="InterPro" id="IPR005151">
    <property type="entry name" value="Tail-specific_protease"/>
</dbReference>
<evidence type="ECO:0000256" key="4">
    <source>
        <dbReference type="ARBA" id="ARBA00022825"/>
    </source>
</evidence>
<dbReference type="GO" id="GO:0004175">
    <property type="term" value="F:endopeptidase activity"/>
    <property type="evidence" value="ECO:0007669"/>
    <property type="project" value="TreeGrafter"/>
</dbReference>
<evidence type="ECO:0000259" key="7">
    <source>
        <dbReference type="PROSITE" id="PS50106"/>
    </source>
</evidence>